<evidence type="ECO:0000256" key="3">
    <source>
        <dbReference type="ARBA" id="ARBA00023136"/>
    </source>
</evidence>
<dbReference type="InterPro" id="IPR052029">
    <property type="entry name" value="PpiD_chaperone"/>
</dbReference>
<keyword evidence="5" id="KW-1133">Transmembrane helix</keyword>
<sequence length="743" mass="81050">MAAIQKIRSHGTILMIILGGALLLFIVSSVITNFNIFSNANEVGSVNGKSLDAQTYQRRVEILSEELKTRNTMQSGKETALSDQEMSTVRNYVWQEFSTSQVIKKEAGKAGLSVSDEELDDVLRTGQAQCIQLFWPLVAQFGLGDQYNFQALKQFIGEKDKNMQQIAQSGNADAMNKYAMAIEAWDLVEKDFLPNEILLQKLNTLMSMSVVSDPISAKYDAARLSDAIDAQIVAIPASTIDDAKIQVSEAELQAAYDELKEMFYQNDETRDVKIIDVNVVPSPQDMASLKKDMEGSAQQLATATDINNVIGTASTIQYTNMPLTKAFFQSEVPDVAQRLDSGATGSVVAPYISKERDGSDVYTTFKVVAKEELPDSILYSVIVPRGKDLDSQKKSADSIYKAIAGGADWAALSKKYNQQGAKSDSIWMTSKMYERFGMSAEEVKINTTLNTTPAGEFTKIEGDGGDMIVKILDRKAMQTKYNVAIYRRNVEFSDKTSDTEQSKLNEFLAKNQSIDAIVKNAPKSGYKVQDYDALSKSGVVNLVAGIGNARDVATWIFDDAEAGEVSKVYEVGSKNDHLVLAMVTGVNKKGYLPIDNPGVRKQLTAYVKQQKKVQQLAKNYGKMSFEQASAVAGAVTDTIANVNAFAIYQGGVMAQKVGTPEVKLAAAICKTAVSKTAVVEGTGALYFVKVLTKKTTKHTDAFAQLIGANIAQSMLVGGQQGGSPLLTALIEKTKMDNNLYKFF</sequence>
<evidence type="ECO:0000256" key="4">
    <source>
        <dbReference type="ARBA" id="ARBA00023186"/>
    </source>
</evidence>
<evidence type="ECO:0000313" key="7">
    <source>
        <dbReference type="Proteomes" id="UP000249375"/>
    </source>
</evidence>
<dbReference type="EMBL" id="CP033459">
    <property type="protein sequence ID" value="QFQ13600.1"/>
    <property type="molecule type" value="Genomic_DNA"/>
</dbReference>
<accession>A0A5P8E9Q6</accession>
<protein>
    <recommendedName>
        <fullName evidence="8">Peptidylprolyl isomerase</fullName>
    </recommendedName>
</protein>
<dbReference type="Pfam" id="PF13623">
    <property type="entry name" value="SurA_N_2"/>
    <property type="match status" value="1"/>
</dbReference>
<gene>
    <name evidence="6" type="ORF">C7Y71_011620</name>
</gene>
<organism evidence="6 7">
    <name type="scientific">Pseudoprevotella muciniphila</name>
    <dbReference type="NCBI Taxonomy" id="2133944"/>
    <lineage>
        <taxon>Bacteria</taxon>
        <taxon>Pseudomonadati</taxon>
        <taxon>Bacteroidota</taxon>
        <taxon>Bacteroidia</taxon>
        <taxon>Bacteroidales</taxon>
        <taxon>Prevotellaceae</taxon>
        <taxon>Pseudoprevotella</taxon>
    </lineage>
</organism>
<dbReference type="AlphaFoldDB" id="A0A5P8E9Q6"/>
<dbReference type="OrthoDB" id="9812372at2"/>
<keyword evidence="2" id="KW-1003">Cell membrane</keyword>
<dbReference type="PANTHER" id="PTHR47529">
    <property type="entry name" value="PEPTIDYL-PROLYL CIS-TRANS ISOMERASE D"/>
    <property type="match status" value="1"/>
</dbReference>
<dbReference type="SUPFAM" id="SSF109998">
    <property type="entry name" value="Triger factor/SurA peptide-binding domain-like"/>
    <property type="match status" value="1"/>
</dbReference>
<dbReference type="Proteomes" id="UP000249375">
    <property type="component" value="Chromosome"/>
</dbReference>
<evidence type="ECO:0000313" key="6">
    <source>
        <dbReference type="EMBL" id="QFQ13600.1"/>
    </source>
</evidence>
<keyword evidence="5" id="KW-0812">Transmembrane</keyword>
<keyword evidence="4" id="KW-0143">Chaperone</keyword>
<dbReference type="KEGG" id="alq:C7Y71_011620"/>
<proteinExistence type="predicted"/>
<keyword evidence="3 5" id="KW-0472">Membrane</keyword>
<name>A0A5P8E9Q6_9BACT</name>
<dbReference type="RefSeq" id="WP_111899141.1">
    <property type="nucleotide sequence ID" value="NZ_CP033459.1"/>
</dbReference>
<evidence type="ECO:0008006" key="8">
    <source>
        <dbReference type="Google" id="ProtNLM"/>
    </source>
</evidence>
<keyword evidence="7" id="KW-1185">Reference proteome</keyword>
<dbReference type="GO" id="GO:0005886">
    <property type="term" value="C:plasma membrane"/>
    <property type="evidence" value="ECO:0007669"/>
    <property type="project" value="UniProtKB-SubCell"/>
</dbReference>
<dbReference type="PANTHER" id="PTHR47529:SF1">
    <property type="entry name" value="PERIPLASMIC CHAPERONE PPID"/>
    <property type="match status" value="1"/>
</dbReference>
<feature type="transmembrane region" description="Helical" evidence="5">
    <location>
        <begin position="12"/>
        <end position="31"/>
    </location>
</feature>
<evidence type="ECO:0000256" key="2">
    <source>
        <dbReference type="ARBA" id="ARBA00022475"/>
    </source>
</evidence>
<evidence type="ECO:0000256" key="5">
    <source>
        <dbReference type="SAM" id="Phobius"/>
    </source>
</evidence>
<evidence type="ECO:0000256" key="1">
    <source>
        <dbReference type="ARBA" id="ARBA00004236"/>
    </source>
</evidence>
<dbReference type="InterPro" id="IPR027304">
    <property type="entry name" value="Trigger_fact/SurA_dom_sf"/>
</dbReference>
<comment type="subcellular location">
    <subcellularLocation>
        <location evidence="1">Cell membrane</location>
    </subcellularLocation>
</comment>
<reference evidence="6 7" key="1">
    <citation type="submission" date="2018-11" db="EMBL/GenBank/DDBJ databases">
        <authorList>
            <person name="Na S.W."/>
            <person name="Baik M."/>
        </authorList>
    </citation>
    <scope>NUCLEOTIDE SEQUENCE [LARGE SCALE GENOMIC DNA]</scope>
    <source>
        <strain evidence="6 7">E39</strain>
    </source>
</reference>